<organism evidence="1 2">
    <name type="scientific">Scortum barcoo</name>
    <name type="common">barcoo grunter</name>
    <dbReference type="NCBI Taxonomy" id="214431"/>
    <lineage>
        <taxon>Eukaryota</taxon>
        <taxon>Metazoa</taxon>
        <taxon>Chordata</taxon>
        <taxon>Craniata</taxon>
        <taxon>Vertebrata</taxon>
        <taxon>Euteleostomi</taxon>
        <taxon>Actinopterygii</taxon>
        <taxon>Neopterygii</taxon>
        <taxon>Teleostei</taxon>
        <taxon>Neoteleostei</taxon>
        <taxon>Acanthomorphata</taxon>
        <taxon>Eupercaria</taxon>
        <taxon>Centrarchiformes</taxon>
        <taxon>Terapontoidei</taxon>
        <taxon>Terapontidae</taxon>
        <taxon>Scortum</taxon>
    </lineage>
</organism>
<evidence type="ECO:0000313" key="2">
    <source>
        <dbReference type="Proteomes" id="UP000831701"/>
    </source>
</evidence>
<protein>
    <submittedName>
        <fullName evidence="1">Uncharacterized protein</fullName>
    </submittedName>
</protein>
<reference evidence="1" key="1">
    <citation type="submission" date="2022-04" db="EMBL/GenBank/DDBJ databases">
        <title>Jade perch genome.</title>
        <authorList>
            <person name="Chao B."/>
        </authorList>
    </citation>
    <scope>NUCLEOTIDE SEQUENCE</scope>
    <source>
        <strain evidence="1">CB-2022</strain>
    </source>
</reference>
<proteinExistence type="predicted"/>
<comment type="caution">
    <text evidence="1">The sequence shown here is derived from an EMBL/GenBank/DDBJ whole genome shotgun (WGS) entry which is preliminary data.</text>
</comment>
<dbReference type="Proteomes" id="UP000831701">
    <property type="component" value="Chromosome 24"/>
</dbReference>
<dbReference type="EMBL" id="CM041554">
    <property type="protein sequence ID" value="KAI3351711.1"/>
    <property type="molecule type" value="Genomic_DNA"/>
</dbReference>
<name>A0ACB8V8B9_9TELE</name>
<gene>
    <name evidence="1" type="ORF">L3Q82_020550</name>
</gene>
<evidence type="ECO:0000313" key="1">
    <source>
        <dbReference type="EMBL" id="KAI3351711.1"/>
    </source>
</evidence>
<accession>A0ACB8V8B9</accession>
<sequence>MSQPRNPADSQALLQSMLQRLKLQTGREGQAHTPVPTTGASIWRQGGERGACDVQKMNNSPVNGFGANGVPSKEFGISAGDSNHGMKGGEVQQLAHGCAVDRGVISSPTQKDNIDGDTGENRAPAVTPTGTEQLFPARSLKDADITSFERTHVERGSFGTSAMTKQTANNKEAVTGTGQNQDQGFTPKVYMWSLKPTDASLDTGGQEGQVPHVGNGGLGALAQSKDMQIVPTSQKTTNSSSRRKQRPSENKTARRWTQKIKERWRDRPGSFGKKGKEEGGREDKESEQKTEISPQNQLLAVGRLTDTPNKEEERALTSLGSSNHTEGSTSEGHIRSIGDFEFGLGSFSLLEEIVMGQEWAKFLNPGQSAASAYQRPSEEPLRHFTIPSNPHDSGQSSLTLNQLGGVNNQWSFGATKASPDFSMAQVSPDAFLPVSMDVTEGKQQQYNRREADQSEPMEHGHTRRPPSLVEPANILINSALKTRVQLNRKRQYQSAERRDERLQTEKTSHVSEADRGGSTPSQGQTSSHPMEEAGGSERDDVIPLYTLNSPSLPLSPTSFPPYSPRGVLKHSISHDSEASMETVTKRRRVEENRRVRFSEEILTIAPPELDLDATDSEEDSEAEEDSVIEQECEEVPAPIEEVAPARRHALPAWILALKRRNTGRKHR</sequence>
<keyword evidence="2" id="KW-1185">Reference proteome</keyword>